<dbReference type="InterPro" id="IPR036986">
    <property type="entry name" value="S4_RNA-bd_sf"/>
</dbReference>
<evidence type="ECO:0000259" key="9">
    <source>
        <dbReference type="SMART" id="SM00363"/>
    </source>
</evidence>
<evidence type="ECO:0000313" key="12">
    <source>
        <dbReference type="Proteomes" id="UP001240643"/>
    </source>
</evidence>
<feature type="domain" description="RNA-binding S4" evidence="9">
    <location>
        <begin position="97"/>
        <end position="161"/>
    </location>
</feature>
<dbReference type="Gene3D" id="1.10.1050.10">
    <property type="entry name" value="Ribosomal Protein S4 Delta 41, Chain A, domain 1"/>
    <property type="match status" value="1"/>
</dbReference>
<evidence type="ECO:0000256" key="2">
    <source>
        <dbReference type="ARBA" id="ARBA00022730"/>
    </source>
</evidence>
<dbReference type="Pfam" id="PF00163">
    <property type="entry name" value="Ribosomal_S4"/>
    <property type="match status" value="1"/>
</dbReference>
<dbReference type="InterPro" id="IPR022801">
    <property type="entry name" value="Ribosomal_uS4"/>
</dbReference>
<dbReference type="InterPro" id="IPR002942">
    <property type="entry name" value="S4_RNA-bd"/>
</dbReference>
<evidence type="ECO:0000256" key="5">
    <source>
        <dbReference type="ARBA" id="ARBA00023274"/>
    </source>
</evidence>
<dbReference type="Proteomes" id="UP001240643">
    <property type="component" value="Unassembled WGS sequence"/>
</dbReference>
<evidence type="ECO:0000259" key="10">
    <source>
        <dbReference type="SMART" id="SM01390"/>
    </source>
</evidence>
<name>A0ABU0M017_9BACT</name>
<keyword evidence="12" id="KW-1185">Reference proteome</keyword>
<dbReference type="HAMAP" id="MF_01306_B">
    <property type="entry name" value="Ribosomal_uS4_B"/>
    <property type="match status" value="1"/>
</dbReference>
<evidence type="ECO:0000256" key="1">
    <source>
        <dbReference type="ARBA" id="ARBA00007465"/>
    </source>
</evidence>
<comment type="subunit">
    <text evidence="7">Part of the 30S ribosomal subunit. Contacts protein S5. The interaction surface between S4 and S5 is involved in control of translational fidelity.</text>
</comment>
<proteinExistence type="inferred from homology"/>
<accession>A0ABU0M017</accession>
<dbReference type="NCBIfam" id="NF003717">
    <property type="entry name" value="PRK05327.1"/>
    <property type="match status" value="1"/>
</dbReference>
<protein>
    <recommendedName>
        <fullName evidence="6 7">Small ribosomal subunit protein uS4</fullName>
    </recommendedName>
</protein>
<evidence type="ECO:0000256" key="3">
    <source>
        <dbReference type="ARBA" id="ARBA00022884"/>
    </source>
</evidence>
<dbReference type="SMART" id="SM00363">
    <property type="entry name" value="S4"/>
    <property type="match status" value="1"/>
</dbReference>
<evidence type="ECO:0000313" key="11">
    <source>
        <dbReference type="EMBL" id="MDQ0514185.1"/>
    </source>
</evidence>
<dbReference type="NCBIfam" id="TIGR01017">
    <property type="entry name" value="rpsD_bact"/>
    <property type="match status" value="1"/>
</dbReference>
<dbReference type="PROSITE" id="PS50889">
    <property type="entry name" value="S4"/>
    <property type="match status" value="1"/>
</dbReference>
<evidence type="ECO:0000256" key="4">
    <source>
        <dbReference type="ARBA" id="ARBA00022980"/>
    </source>
</evidence>
<feature type="domain" description="Small ribosomal subunit protein uS4 N-terminal" evidence="10">
    <location>
        <begin position="3"/>
        <end position="96"/>
    </location>
</feature>
<keyword evidence="3 7" id="KW-0694">RNA-binding</keyword>
<reference evidence="11" key="1">
    <citation type="submission" date="2023-07" db="EMBL/GenBank/DDBJ databases">
        <title>Genomic Encyclopedia of Type Strains, Phase IV (KMG-IV): sequencing the most valuable type-strain genomes for metagenomic binning, comparative biology and taxonomic classification.</title>
        <authorList>
            <person name="Goeker M."/>
        </authorList>
    </citation>
    <scope>NUCLEOTIDE SEQUENCE [LARGE SCALE GENOMIC DNA]</scope>
    <source>
        <strain evidence="11">DSM 21204</strain>
    </source>
</reference>
<evidence type="ECO:0000256" key="7">
    <source>
        <dbReference type="HAMAP-Rule" id="MF_01306"/>
    </source>
</evidence>
<keyword evidence="5 7" id="KW-0687">Ribonucleoprotein</keyword>
<comment type="similarity">
    <text evidence="1 7 8">Belongs to the universal ribosomal protein uS4 family.</text>
</comment>
<keyword evidence="2 7" id="KW-0699">rRNA-binding</keyword>
<gene>
    <name evidence="7" type="primary">rpsD</name>
    <name evidence="11" type="ORF">J2Z62_000623</name>
</gene>
<dbReference type="PROSITE" id="PS00632">
    <property type="entry name" value="RIBOSOMAL_S4"/>
    <property type="match status" value="1"/>
</dbReference>
<organism evidence="11 12">
    <name type="scientific">Mycoplasmoides fastidiosum</name>
    <dbReference type="NCBI Taxonomy" id="92758"/>
    <lineage>
        <taxon>Bacteria</taxon>
        <taxon>Bacillati</taxon>
        <taxon>Mycoplasmatota</taxon>
        <taxon>Mycoplasmoidales</taxon>
        <taxon>Mycoplasmoidaceae</taxon>
        <taxon>Mycoplasmoides</taxon>
    </lineage>
</organism>
<evidence type="ECO:0000256" key="6">
    <source>
        <dbReference type="ARBA" id="ARBA00035254"/>
    </source>
</evidence>
<evidence type="ECO:0000256" key="8">
    <source>
        <dbReference type="RuleBase" id="RU003699"/>
    </source>
</evidence>
<dbReference type="CDD" id="cd00165">
    <property type="entry name" value="S4"/>
    <property type="match status" value="1"/>
</dbReference>
<keyword evidence="4 7" id="KW-0689">Ribosomal protein</keyword>
<dbReference type="InterPro" id="IPR005709">
    <property type="entry name" value="Ribosomal_uS4_bac-type"/>
</dbReference>
<dbReference type="Gene3D" id="3.10.290.10">
    <property type="entry name" value="RNA-binding S4 domain"/>
    <property type="match status" value="1"/>
</dbReference>
<dbReference type="EMBL" id="JAUSWO010000001">
    <property type="protein sequence ID" value="MDQ0514185.1"/>
    <property type="molecule type" value="Genomic_DNA"/>
</dbReference>
<dbReference type="SMART" id="SM01390">
    <property type="entry name" value="Ribosomal_S4"/>
    <property type="match status" value="1"/>
</dbReference>
<comment type="function">
    <text evidence="7">One of the primary rRNA binding proteins, it binds directly to 16S rRNA where it nucleates assembly of the body of the 30S subunit.</text>
</comment>
<dbReference type="SUPFAM" id="SSF55174">
    <property type="entry name" value="Alpha-L RNA-binding motif"/>
    <property type="match status" value="1"/>
</dbReference>
<dbReference type="Pfam" id="PF01479">
    <property type="entry name" value="S4"/>
    <property type="match status" value="1"/>
</dbReference>
<comment type="function">
    <text evidence="7">With S5 and S12 plays an important role in translational accuracy.</text>
</comment>
<dbReference type="RefSeq" id="WP_256547122.1">
    <property type="nucleotide sequence ID" value="NZ_CP101809.1"/>
</dbReference>
<dbReference type="InterPro" id="IPR001912">
    <property type="entry name" value="Ribosomal_uS4_N"/>
</dbReference>
<dbReference type="PANTHER" id="PTHR11831:SF4">
    <property type="entry name" value="SMALL RIBOSOMAL SUBUNIT PROTEIN US4M"/>
    <property type="match status" value="1"/>
</dbReference>
<comment type="caution">
    <text evidence="11">The sequence shown here is derived from an EMBL/GenBank/DDBJ whole genome shotgun (WGS) entry which is preliminary data.</text>
</comment>
<dbReference type="InterPro" id="IPR018079">
    <property type="entry name" value="Ribosomal_uS4_CS"/>
</dbReference>
<dbReference type="PANTHER" id="PTHR11831">
    <property type="entry name" value="30S 40S RIBOSOMAL PROTEIN"/>
    <property type="match status" value="1"/>
</dbReference>
<dbReference type="GO" id="GO:0005840">
    <property type="term" value="C:ribosome"/>
    <property type="evidence" value="ECO:0007669"/>
    <property type="project" value="UniProtKB-KW"/>
</dbReference>
<sequence>MSRYTGSIYRKSRRYGISLLENNKEFSKGKKRTTIPGQHGPAQIRRKKLTGYGEQLQEKQKMAFMYGLNDRQFRRFFKIALQMEGALSLNLFWILESRLDSLVYRMGFAPTRRAARQLVNHGHVLVNGKKATISSMILSLNDEISLKPKASEMKLVKESITNRYPDFVKMDRSAKKGIFLRYPNRDELSPDINEVYVVEWYKRLV</sequence>